<comment type="caution">
    <text evidence="1">The sequence shown here is derived from an EMBL/GenBank/DDBJ whole genome shotgun (WGS) entry which is preliminary data.</text>
</comment>
<dbReference type="Proteomes" id="UP000597444">
    <property type="component" value="Unassembled WGS sequence"/>
</dbReference>
<keyword evidence="2" id="KW-1185">Reference proteome</keyword>
<evidence type="ECO:0000313" key="2">
    <source>
        <dbReference type="Proteomes" id="UP000597444"/>
    </source>
</evidence>
<dbReference type="AlphaFoldDB" id="A0A8J3IX77"/>
<proteinExistence type="predicted"/>
<name>A0A8J3IX77_9CHLR</name>
<sequence length="230" mass="23585">MATLPTSQPIDGNGRTVAFDGWDPINNQYVIASMTPGRAATGQSFSYGAYQFSPVDGGKATYSAAKVGLVPAGSATDIFTITGSASKIIRVTHIEITATTTSATPAALDVLLLKRSAANTGGTSTGSPTPVPHDSTNAAVSATVLSYTANPSGLGALVGTAIRNSKFFQTLGTYTATDFPTKDSLIWDFGGRPGQAIVLRSAAEVLAINLNAATATATASFDISIEWTEE</sequence>
<protein>
    <submittedName>
        <fullName evidence="1">Uncharacterized protein</fullName>
    </submittedName>
</protein>
<gene>
    <name evidence="1" type="ORF">KSF_095920</name>
</gene>
<evidence type="ECO:0000313" key="1">
    <source>
        <dbReference type="EMBL" id="GHO99544.1"/>
    </source>
</evidence>
<accession>A0A8J3IX77</accession>
<organism evidence="1 2">
    <name type="scientific">Reticulibacter mediterranei</name>
    <dbReference type="NCBI Taxonomy" id="2778369"/>
    <lineage>
        <taxon>Bacteria</taxon>
        <taxon>Bacillati</taxon>
        <taxon>Chloroflexota</taxon>
        <taxon>Ktedonobacteria</taxon>
        <taxon>Ktedonobacterales</taxon>
        <taxon>Reticulibacteraceae</taxon>
        <taxon>Reticulibacter</taxon>
    </lineage>
</organism>
<dbReference type="RefSeq" id="WP_220210186.1">
    <property type="nucleotide sequence ID" value="NZ_BNJK01000002.1"/>
</dbReference>
<dbReference type="EMBL" id="BNJK01000002">
    <property type="protein sequence ID" value="GHO99544.1"/>
    <property type="molecule type" value="Genomic_DNA"/>
</dbReference>
<reference evidence="1" key="1">
    <citation type="submission" date="2020-10" db="EMBL/GenBank/DDBJ databases">
        <title>Taxonomic study of unclassified bacteria belonging to the class Ktedonobacteria.</title>
        <authorList>
            <person name="Yabe S."/>
            <person name="Wang C.M."/>
            <person name="Zheng Y."/>
            <person name="Sakai Y."/>
            <person name="Cavaletti L."/>
            <person name="Monciardini P."/>
            <person name="Donadio S."/>
        </authorList>
    </citation>
    <scope>NUCLEOTIDE SEQUENCE</scope>
    <source>
        <strain evidence="1">ID150040</strain>
    </source>
</reference>